<protein>
    <submittedName>
        <fullName evidence="3">Uncharacterized protein</fullName>
    </submittedName>
</protein>
<evidence type="ECO:0000313" key="4">
    <source>
        <dbReference type="Proteomes" id="UP000028725"/>
    </source>
</evidence>
<feature type="region of interest" description="Disordered" evidence="1">
    <location>
        <begin position="1"/>
        <end position="57"/>
    </location>
</feature>
<feature type="compositionally biased region" description="Basic and acidic residues" evidence="1">
    <location>
        <begin position="325"/>
        <end position="335"/>
    </location>
</feature>
<feature type="compositionally biased region" description="Basic residues" evidence="1">
    <location>
        <begin position="423"/>
        <end position="435"/>
    </location>
</feature>
<accession>A0A085VXD6</accession>
<gene>
    <name evidence="3" type="ORF">DB31_5970</name>
</gene>
<feature type="region of interest" description="Disordered" evidence="1">
    <location>
        <begin position="347"/>
        <end position="437"/>
    </location>
</feature>
<feature type="compositionally biased region" description="Basic residues" evidence="1">
    <location>
        <begin position="369"/>
        <end position="380"/>
    </location>
</feature>
<feature type="region of interest" description="Disordered" evidence="1">
    <location>
        <begin position="240"/>
        <end position="282"/>
    </location>
</feature>
<keyword evidence="4" id="KW-1185">Reference proteome</keyword>
<feature type="compositionally biased region" description="Basic and acidic residues" evidence="1">
    <location>
        <begin position="381"/>
        <end position="391"/>
    </location>
</feature>
<reference evidence="3 4" key="1">
    <citation type="submission" date="2014-04" db="EMBL/GenBank/DDBJ databases">
        <title>Genome assembly of Hyalangium minutum DSM 14724.</title>
        <authorList>
            <person name="Sharma G."/>
            <person name="Subramanian S."/>
        </authorList>
    </citation>
    <scope>NUCLEOTIDE SEQUENCE [LARGE SCALE GENOMIC DNA]</scope>
    <source>
        <strain evidence="3 4">DSM 14724</strain>
    </source>
</reference>
<evidence type="ECO:0000256" key="2">
    <source>
        <dbReference type="SAM" id="Phobius"/>
    </source>
</evidence>
<dbReference type="AlphaFoldDB" id="A0A085VXD6"/>
<dbReference type="EMBL" id="JMCB01000031">
    <property type="protein sequence ID" value="KFE60099.1"/>
    <property type="molecule type" value="Genomic_DNA"/>
</dbReference>
<proteinExistence type="predicted"/>
<dbReference type="STRING" id="394096.DB31_5970"/>
<feature type="compositionally biased region" description="Low complexity" evidence="1">
    <location>
        <begin position="410"/>
        <end position="419"/>
    </location>
</feature>
<keyword evidence="2" id="KW-0472">Membrane</keyword>
<sequence length="562" mass="59544">MSAPQDKGPGTMSGSCAPSTATDGESTAVDGATHSSVRASEGASAGTAPAMAPGTMTARQRDFQQVWQRNTVGQFRVLRRCKGVPGEVGRTYQAYNRETGAAALVVATPRSATKAPGRWTAHVVSTPHGLALEVSHDSAACVELSEVSSGLRRMGQALGQVRPDALTRTALTSMLRMQQARAAERRWASAMASLKLAVAVLVVLLLGMLAVLSLRAAASNTGAGSCAQASGSACVQPSAQAKMAAHSREAADHGRRHNEGPAKAHAVEGRGQRDNAQPWAVGGTTGTCAAAAGAEGDRGVRTLRQRVRAALEGGADTDTGIATDGSREGAGGRRGADEVVCGLVLRGARSSARRKGTDKRVPRGGKAPRGGRRPATKRRTKEQAAHADRLTRWTATTREYGTKAQVRGDSAAPSSTATTARRESRKGRALGRAKLKAGAETPTLGTLLAWYEKAFLQHQSRHTQKAHANTFRLALERFGHHAKPSRAQVWEWLSERMQRGEIQPGTANVMRNHLHAVYARARDLRWPLLLNAADFQRFAELPRQAQALGKVRPDALTRGGAQ</sequence>
<feature type="compositionally biased region" description="Polar residues" evidence="1">
    <location>
        <begin position="12"/>
        <end position="25"/>
    </location>
</feature>
<feature type="transmembrane region" description="Helical" evidence="2">
    <location>
        <begin position="196"/>
        <end position="218"/>
    </location>
</feature>
<comment type="caution">
    <text evidence="3">The sequence shown here is derived from an EMBL/GenBank/DDBJ whole genome shotgun (WGS) entry which is preliminary data.</text>
</comment>
<feature type="compositionally biased region" description="Low complexity" evidence="1">
    <location>
        <begin position="42"/>
        <end position="57"/>
    </location>
</feature>
<evidence type="ECO:0000256" key="1">
    <source>
        <dbReference type="SAM" id="MobiDB-lite"/>
    </source>
</evidence>
<feature type="compositionally biased region" description="Basic and acidic residues" evidence="1">
    <location>
        <begin position="246"/>
        <end position="273"/>
    </location>
</feature>
<keyword evidence="2" id="KW-0812">Transmembrane</keyword>
<keyword evidence="2" id="KW-1133">Transmembrane helix</keyword>
<feature type="region of interest" description="Disordered" evidence="1">
    <location>
        <begin position="310"/>
        <end position="335"/>
    </location>
</feature>
<evidence type="ECO:0000313" key="3">
    <source>
        <dbReference type="EMBL" id="KFE60099.1"/>
    </source>
</evidence>
<dbReference type="Proteomes" id="UP000028725">
    <property type="component" value="Unassembled WGS sequence"/>
</dbReference>
<organism evidence="3 4">
    <name type="scientific">Hyalangium minutum</name>
    <dbReference type="NCBI Taxonomy" id="394096"/>
    <lineage>
        <taxon>Bacteria</taxon>
        <taxon>Pseudomonadati</taxon>
        <taxon>Myxococcota</taxon>
        <taxon>Myxococcia</taxon>
        <taxon>Myxococcales</taxon>
        <taxon>Cystobacterineae</taxon>
        <taxon>Archangiaceae</taxon>
        <taxon>Hyalangium</taxon>
    </lineage>
</organism>
<name>A0A085VXD6_9BACT</name>